<accession>A0A078B242</accession>
<feature type="compositionally biased region" description="Polar residues" evidence="8">
    <location>
        <begin position="923"/>
        <end position="947"/>
    </location>
</feature>
<evidence type="ECO:0000259" key="9">
    <source>
        <dbReference type="PROSITE" id="PS50011"/>
    </source>
</evidence>
<feature type="region of interest" description="Disordered" evidence="8">
    <location>
        <begin position="1336"/>
        <end position="1363"/>
    </location>
</feature>
<keyword evidence="2" id="KW-0597">Phosphoprotein</keyword>
<keyword evidence="12" id="KW-1185">Reference proteome</keyword>
<evidence type="ECO:0000256" key="5">
    <source>
        <dbReference type="ARBA" id="ARBA00022777"/>
    </source>
</evidence>
<keyword evidence="4 7" id="KW-0547">Nucleotide-binding</keyword>
<dbReference type="PANTHER" id="PTHR24351">
    <property type="entry name" value="RIBOSOMAL PROTEIN S6 KINASE"/>
    <property type="match status" value="1"/>
</dbReference>
<dbReference type="SUPFAM" id="SSF56112">
    <property type="entry name" value="Protein kinase-like (PK-like)"/>
    <property type="match status" value="1"/>
</dbReference>
<dbReference type="InterPro" id="IPR000961">
    <property type="entry name" value="AGC-kinase_C"/>
</dbReference>
<dbReference type="PROSITE" id="PS00108">
    <property type="entry name" value="PROTEIN_KINASE_ST"/>
    <property type="match status" value="1"/>
</dbReference>
<feature type="compositionally biased region" description="Polar residues" evidence="8">
    <location>
        <begin position="1336"/>
        <end position="1359"/>
    </location>
</feature>
<evidence type="ECO:0000256" key="8">
    <source>
        <dbReference type="SAM" id="MobiDB-lite"/>
    </source>
</evidence>
<protein>
    <submittedName>
        <fullName evidence="11">Protein kinase domain containing protein</fullName>
    </submittedName>
</protein>
<keyword evidence="3" id="KW-0808">Transferase</keyword>
<feature type="region of interest" description="Disordered" evidence="8">
    <location>
        <begin position="1653"/>
        <end position="1681"/>
    </location>
</feature>
<dbReference type="GO" id="GO:0005524">
    <property type="term" value="F:ATP binding"/>
    <property type="evidence" value="ECO:0007669"/>
    <property type="project" value="UniProtKB-UniRule"/>
</dbReference>
<feature type="compositionally biased region" description="Polar residues" evidence="8">
    <location>
        <begin position="1505"/>
        <end position="1544"/>
    </location>
</feature>
<feature type="compositionally biased region" description="Low complexity" evidence="8">
    <location>
        <begin position="957"/>
        <end position="970"/>
    </location>
</feature>
<feature type="region of interest" description="Disordered" evidence="8">
    <location>
        <begin position="1"/>
        <end position="21"/>
    </location>
</feature>
<feature type="domain" description="Protein kinase" evidence="9">
    <location>
        <begin position="156"/>
        <end position="412"/>
    </location>
</feature>
<evidence type="ECO:0000256" key="3">
    <source>
        <dbReference type="ARBA" id="ARBA00022679"/>
    </source>
</evidence>
<dbReference type="InterPro" id="IPR017441">
    <property type="entry name" value="Protein_kinase_ATP_BS"/>
</dbReference>
<feature type="compositionally biased region" description="Polar residues" evidence="8">
    <location>
        <begin position="1421"/>
        <end position="1466"/>
    </location>
</feature>
<dbReference type="InParanoid" id="A0A078B242"/>
<proteinExistence type="predicted"/>
<dbReference type="InterPro" id="IPR000719">
    <property type="entry name" value="Prot_kinase_dom"/>
</dbReference>
<organism evidence="11 12">
    <name type="scientific">Stylonychia lemnae</name>
    <name type="common">Ciliate</name>
    <dbReference type="NCBI Taxonomy" id="5949"/>
    <lineage>
        <taxon>Eukaryota</taxon>
        <taxon>Sar</taxon>
        <taxon>Alveolata</taxon>
        <taxon>Ciliophora</taxon>
        <taxon>Intramacronucleata</taxon>
        <taxon>Spirotrichea</taxon>
        <taxon>Stichotrichia</taxon>
        <taxon>Sporadotrichida</taxon>
        <taxon>Oxytrichidae</taxon>
        <taxon>Stylonychinae</taxon>
        <taxon>Stylonychia</taxon>
    </lineage>
</organism>
<dbReference type="PROSITE" id="PS50011">
    <property type="entry name" value="PROTEIN_KINASE_DOM"/>
    <property type="match status" value="1"/>
</dbReference>
<dbReference type="Proteomes" id="UP000039865">
    <property type="component" value="Unassembled WGS sequence"/>
</dbReference>
<feature type="compositionally biased region" description="Low complexity" evidence="8">
    <location>
        <begin position="1558"/>
        <end position="1569"/>
    </location>
</feature>
<dbReference type="CDD" id="cd05123">
    <property type="entry name" value="STKc_AGC"/>
    <property type="match status" value="1"/>
</dbReference>
<dbReference type="GO" id="GO:0004674">
    <property type="term" value="F:protein serine/threonine kinase activity"/>
    <property type="evidence" value="ECO:0007669"/>
    <property type="project" value="UniProtKB-KW"/>
</dbReference>
<sequence>MGTGRTTADMLSGINKYQGPHSTRHQKNIKIVIDNNHTFVINVPDKIPIIEDDHSCGINSSGNQGLEQPTCAWLIEQVQRRYAQLIKDQRKNTKSKTKFRQKIIVAVKTVDKNENIDFWLTQYQRILKPLPNNLMLEPHYTKIVINKKRAVMTNDFKLLKVIGKGGFSKVYMVRKKDTGFIYAMKVMKKDQVTSDSKLKQIMNERTIMEELNDHPFVVKLHYAFQSKENLHFIIDFCTGGEMFYHLQQKGRFPEFLAKFYFAEILLGIDYLHSKNIVYRDLKPENVLIDVDGHIKLADFGLSKILKTDERSFSFCGSPEYMCPEILKREGHNHMVDYYTLGAILYEMLTGLPPYYTNNKDEMKRRILESELSFPSHMNSEVVSLISSLLERNPSKRLGCKRGVEEIKEHEWLLDIDWDMILKKKIDPMWRPRLDQSNFDPEFTQLPLNFDESKFKRALQGDREFSFYYESPLQSLTVTEHSIYASNPDLGNTTNAEILLQSGSSKQLLEHFFQSSISPTYKERQQTIMLTSKDFEEIFQQQQMKLQMNLELAMRINENLVRDDSKINLEYNEEDGYTNFRGFSFIGESQDEQNVKTQLIKYNKLRNNLNKRLRKILDEEGVIKTSDIKDITLSSPSSSLSLGTATILPTPPLQEDSSSCRNSNPSGYQFKGTQGSNHNNLNEQSFMTSGSPLPIFNQIKNQAIIDKKQKQQMIFAKLSETSSDRGMFKSFQPPSSEVTKMNSLVSGVGSGKKKKGNLFRSNVEPGNNSSSGGGQTGLLYGYTQNLQLSHKDYLNDSIKSSSHDDESVAEGRESFATIHQTVAITHQSNQTLENEFSKNKYSSAFDNNEEQKYGEEHHNIFDPEIIQNQEYYLNHRDEESKEQSPMDTFAADSRQNSSQLKNVKFILFQSQNVIKKKNTDKQQNKGFTSQNKQQKTPKLIVTQRSRMANNKDDYFPQSNQYSSLSSSANNSRIQPGNISGGQVAGGVLNHQNISNSSYQGISNSRDNQTSTDQKSSTLEKTMENVSTKYTFDHQSQKSGQQANSQTKKAYEDENQSDRQNQNEDGSIDLDKTANIINLQQLERLNYQQNSQQKDSIRQIKISPRKKLKEAPQLLANTNLQGGIGIGIGSVRTTLQMKPSLEIDIEESPTLDRKARFGGGNIAQSSQQLLSEKLAESLELDHQLSLEDSEKSKRIVYNNLIKNDNEELGIQAMGKKQPLTVRHAAYLANSVFSFDLMATDEEPDDDDPNQQQNVIVGVTSSRSTKNKNSQHYMGFQFGQKNSMSLLNKNVLQHKKKISADFTESNELYSSIKDKIQGDVESSLKQKFMSKKESNYSIGGTVAKNTPTNQSQKIMIPSPSNSRTKKKSIQLFDEGPMMEEVESEMTMQTQNSQNSKKETSKSKTVQKKNLMGGFKMPSLKKGTLGTSSTVGFSRPTQIDANQPLQSNQLLPPSRQIKQSNKPPLNMNSSLKLNTDLLYTTTSSMIGKRIANNQANSNINATSSNVNNTKLSQTSGNGTPQGPKTSTQKVPIVAAQSNSAKNSTSNKFTFPVGGGNSLDNMSSSPSKKIISQKSQMGNFSKQIKTLKQTISTSNNNSNSQQIADEQQQQLGEIQKSYTEKIGGTSNEIPLIQLNIMSLQPGDSSGIAGGSVSSTKNFDFNTLSGKSKPPKTSKNVQNSQGKGFFQ</sequence>
<feature type="compositionally biased region" description="Polar residues" evidence="8">
    <location>
        <begin position="1035"/>
        <end position="1046"/>
    </location>
</feature>
<feature type="region of interest" description="Disordered" evidence="8">
    <location>
        <begin position="1410"/>
        <end position="1466"/>
    </location>
</feature>
<evidence type="ECO:0000259" key="10">
    <source>
        <dbReference type="PROSITE" id="PS51285"/>
    </source>
</evidence>
<feature type="region of interest" description="Disordered" evidence="8">
    <location>
        <begin position="1383"/>
        <end position="1402"/>
    </location>
</feature>
<keyword evidence="1" id="KW-0723">Serine/threonine-protein kinase</keyword>
<feature type="region of interest" description="Disordered" evidence="8">
    <location>
        <begin position="1493"/>
        <end position="1569"/>
    </location>
</feature>
<dbReference type="PROSITE" id="PS00107">
    <property type="entry name" value="PROTEIN_KINASE_ATP"/>
    <property type="match status" value="1"/>
</dbReference>
<evidence type="ECO:0000256" key="2">
    <source>
        <dbReference type="ARBA" id="ARBA00022553"/>
    </source>
</evidence>
<evidence type="ECO:0000256" key="1">
    <source>
        <dbReference type="ARBA" id="ARBA00022527"/>
    </source>
</evidence>
<feature type="region of interest" description="Disordered" evidence="8">
    <location>
        <begin position="745"/>
        <end position="774"/>
    </location>
</feature>
<dbReference type="InterPro" id="IPR045270">
    <property type="entry name" value="STKc_AGC"/>
</dbReference>
<keyword evidence="6 7" id="KW-0067">ATP-binding</keyword>
<evidence type="ECO:0000256" key="7">
    <source>
        <dbReference type="PROSITE-ProRule" id="PRU10141"/>
    </source>
</evidence>
<dbReference type="Gene3D" id="3.30.200.20">
    <property type="entry name" value="Phosphorylase Kinase, domain 1"/>
    <property type="match status" value="1"/>
</dbReference>
<gene>
    <name evidence="11" type="primary">Contig2528.g2723</name>
    <name evidence="11" type="ORF">STYLEM_17737</name>
</gene>
<evidence type="ECO:0000256" key="4">
    <source>
        <dbReference type="ARBA" id="ARBA00022741"/>
    </source>
</evidence>
<feature type="compositionally biased region" description="Low complexity" evidence="8">
    <location>
        <begin position="1493"/>
        <end position="1504"/>
    </location>
</feature>
<reference evidence="11 12" key="1">
    <citation type="submission" date="2014-06" db="EMBL/GenBank/DDBJ databases">
        <authorList>
            <person name="Swart Estienne"/>
        </authorList>
    </citation>
    <scope>NUCLEOTIDE SEQUENCE [LARGE SCALE GENOMIC DNA]</scope>
    <source>
        <strain evidence="11 12">130c</strain>
    </source>
</reference>
<feature type="region of interest" description="Disordered" evidence="8">
    <location>
        <begin position="915"/>
        <end position="1067"/>
    </location>
</feature>
<dbReference type="FunFam" id="3.30.200.20:FF:000042">
    <property type="entry name" value="Aurora kinase A"/>
    <property type="match status" value="1"/>
</dbReference>
<dbReference type="FunFam" id="1.10.510.10:FF:000465">
    <property type="entry name" value="Non-specific serine/threonine protein kinase"/>
    <property type="match status" value="1"/>
</dbReference>
<evidence type="ECO:0000256" key="6">
    <source>
        <dbReference type="ARBA" id="ARBA00022840"/>
    </source>
</evidence>
<feature type="binding site" evidence="7">
    <location>
        <position position="185"/>
    </location>
    <ligand>
        <name>ATP</name>
        <dbReference type="ChEBI" id="CHEBI:30616"/>
    </ligand>
</feature>
<dbReference type="InterPro" id="IPR008271">
    <property type="entry name" value="Ser/Thr_kinase_AS"/>
</dbReference>
<dbReference type="Pfam" id="PF00069">
    <property type="entry name" value="Pkinase"/>
    <property type="match status" value="1"/>
</dbReference>
<feature type="domain" description="AGC-kinase C-terminal" evidence="10">
    <location>
        <begin position="413"/>
        <end position="594"/>
    </location>
</feature>
<evidence type="ECO:0000313" key="12">
    <source>
        <dbReference type="Proteomes" id="UP000039865"/>
    </source>
</evidence>
<dbReference type="EMBL" id="CCKQ01016747">
    <property type="protein sequence ID" value="CDW88615.1"/>
    <property type="molecule type" value="Genomic_DNA"/>
</dbReference>
<evidence type="ECO:0000313" key="11">
    <source>
        <dbReference type="EMBL" id="CDW88615.1"/>
    </source>
</evidence>
<dbReference type="SMART" id="SM00220">
    <property type="entry name" value="S_TKc"/>
    <property type="match status" value="1"/>
</dbReference>
<dbReference type="Gene3D" id="1.10.510.10">
    <property type="entry name" value="Transferase(Phosphotransferase) domain 1"/>
    <property type="match status" value="1"/>
</dbReference>
<name>A0A078B242_STYLE</name>
<feature type="compositionally biased region" description="Polar residues" evidence="8">
    <location>
        <begin position="988"/>
        <end position="1028"/>
    </location>
</feature>
<keyword evidence="5 11" id="KW-0418">Kinase</keyword>
<dbReference type="InterPro" id="IPR011009">
    <property type="entry name" value="Kinase-like_dom_sf"/>
</dbReference>
<dbReference type="PROSITE" id="PS51285">
    <property type="entry name" value="AGC_KINASE_CTER"/>
    <property type="match status" value="1"/>
</dbReference>